<comment type="caution">
    <text evidence="8">The sequence shown here is derived from an EMBL/GenBank/DDBJ whole genome shotgun (WGS) entry which is preliminary data.</text>
</comment>
<name>A0A814AK70_9BILA</name>
<protein>
    <submittedName>
        <fullName evidence="8">Uncharacterized protein</fullName>
    </submittedName>
</protein>
<feature type="domain" description="Glucose-methanol-choline oxidoreductase C-terminal" evidence="7">
    <location>
        <begin position="481"/>
        <end position="621"/>
    </location>
</feature>
<dbReference type="OrthoDB" id="269227at2759"/>
<dbReference type="EMBL" id="CAJOBC010001710">
    <property type="protein sequence ID" value="CAF3694320.1"/>
    <property type="molecule type" value="Genomic_DNA"/>
</dbReference>
<dbReference type="InterPro" id="IPR036188">
    <property type="entry name" value="FAD/NAD-bd_sf"/>
</dbReference>
<dbReference type="AlphaFoldDB" id="A0A814AK70"/>
<dbReference type="InterPro" id="IPR012132">
    <property type="entry name" value="GMC_OxRdtase"/>
</dbReference>
<evidence type="ECO:0000313" key="10">
    <source>
        <dbReference type="Proteomes" id="UP000663829"/>
    </source>
</evidence>
<dbReference type="Gene3D" id="3.50.50.60">
    <property type="entry name" value="FAD/NAD(P)-binding domain"/>
    <property type="match status" value="1"/>
</dbReference>
<keyword evidence="10" id="KW-1185">Reference proteome</keyword>
<proteinExistence type="inferred from homology"/>
<keyword evidence="3" id="KW-0285">Flavoprotein</keyword>
<evidence type="ECO:0000256" key="5">
    <source>
        <dbReference type="PIRSR" id="PIRSR000137-2"/>
    </source>
</evidence>
<keyword evidence="4 5" id="KW-0274">FAD</keyword>
<dbReference type="InterPro" id="IPR000172">
    <property type="entry name" value="GMC_OxRdtase_N"/>
</dbReference>
<dbReference type="SUPFAM" id="SSF54373">
    <property type="entry name" value="FAD-linked reductases, C-terminal domain"/>
    <property type="match status" value="1"/>
</dbReference>
<reference evidence="8" key="1">
    <citation type="submission" date="2021-02" db="EMBL/GenBank/DDBJ databases">
        <authorList>
            <person name="Nowell W R."/>
        </authorList>
    </citation>
    <scope>NUCLEOTIDE SEQUENCE</scope>
</reference>
<dbReference type="GO" id="GO:0016614">
    <property type="term" value="F:oxidoreductase activity, acting on CH-OH group of donors"/>
    <property type="evidence" value="ECO:0007669"/>
    <property type="project" value="InterPro"/>
</dbReference>
<gene>
    <name evidence="8" type="ORF">GPM918_LOCUS9283</name>
    <name evidence="9" type="ORF">SRO942_LOCUS9284</name>
</gene>
<dbReference type="Proteomes" id="UP000681722">
    <property type="component" value="Unassembled WGS sequence"/>
</dbReference>
<dbReference type="Pfam" id="PF00732">
    <property type="entry name" value="GMC_oxred_N"/>
    <property type="match status" value="1"/>
</dbReference>
<dbReference type="PANTHER" id="PTHR11552:SF147">
    <property type="entry name" value="CHOLINE DEHYDROGENASE, MITOCHONDRIAL"/>
    <property type="match status" value="1"/>
</dbReference>
<dbReference type="EMBL" id="CAJNOQ010001710">
    <property type="protein sequence ID" value="CAF0913742.1"/>
    <property type="molecule type" value="Genomic_DNA"/>
</dbReference>
<dbReference type="Pfam" id="PF05199">
    <property type="entry name" value="GMC_oxred_C"/>
    <property type="match status" value="1"/>
</dbReference>
<dbReference type="PIRSF" id="PIRSF000137">
    <property type="entry name" value="Alcohol_oxidase"/>
    <property type="match status" value="1"/>
</dbReference>
<evidence type="ECO:0000259" key="7">
    <source>
        <dbReference type="Pfam" id="PF05199"/>
    </source>
</evidence>
<comment type="cofactor">
    <cofactor evidence="1 5">
        <name>FAD</name>
        <dbReference type="ChEBI" id="CHEBI:57692"/>
    </cofactor>
</comment>
<dbReference type="SUPFAM" id="SSF51905">
    <property type="entry name" value="FAD/NAD(P)-binding domain"/>
    <property type="match status" value="1"/>
</dbReference>
<evidence type="ECO:0000313" key="8">
    <source>
        <dbReference type="EMBL" id="CAF0913742.1"/>
    </source>
</evidence>
<evidence type="ECO:0000313" key="9">
    <source>
        <dbReference type="EMBL" id="CAF3694320.1"/>
    </source>
</evidence>
<dbReference type="PANTHER" id="PTHR11552">
    <property type="entry name" value="GLUCOSE-METHANOL-CHOLINE GMC OXIDOREDUCTASE"/>
    <property type="match status" value="1"/>
</dbReference>
<organism evidence="8 10">
    <name type="scientific">Didymodactylos carnosus</name>
    <dbReference type="NCBI Taxonomy" id="1234261"/>
    <lineage>
        <taxon>Eukaryota</taxon>
        <taxon>Metazoa</taxon>
        <taxon>Spiralia</taxon>
        <taxon>Gnathifera</taxon>
        <taxon>Rotifera</taxon>
        <taxon>Eurotatoria</taxon>
        <taxon>Bdelloidea</taxon>
        <taxon>Philodinida</taxon>
        <taxon>Philodinidae</taxon>
        <taxon>Didymodactylos</taxon>
    </lineage>
</organism>
<sequence>MSADTATVAKSTAAPVVGSQPSVQRWERDFSQTKTDDILFDYIVVGSGSAGSVLANRLSENNEKQVLLIEAGGVDTKDEIHMPIACGNCQRNEIDWQFKTVPQTHSHLGTINQQGNWPRGKVLGGCSSINYMQYVRGEPNDYDSWQLPGWTFQDMLPYFKKLERADENTIPRSSFRNHGDESKGMMDVSKMKDFNQTSQMFIKACTKNGMVESKDYNAEKNLTGCVSFSQVSTQNGKRWSVASGYLLSAVKRPNLHILIHAHTCRVTFDDQKQANGVIIKRDNSEKEEHIKGKEIILSAGTVGSAQILLLSGIGPREELEKHNIPVIVDLQGVGKNLQDHLMTPLFYLCTIPTLSFEDLNDKNLKLWAEQGRGSLASCVVEAQGWCQVGEKKSGGKQGRLGLNGRTAHTLGWEPWFRNTNTNQSPDIQIHFCPLSADEDLLKNFNYKPEIYQQHVKKYMKIYPKTGGQYWLTVCIPTLLHPKSHGEITLASNDPFQHPLIDPKYLTEQEDVETLVGGCKLVEKIYQTEPLKSVSESSLIREMNEIDVEIDQNERWDSYIRKFSVTVYHPVGTCKMGSEQDSTTVVTPDTRVKGVQGLRVVDASILPKIISGNTNIPVIAMAERAADLIKNGSKQL</sequence>
<evidence type="ECO:0000256" key="1">
    <source>
        <dbReference type="ARBA" id="ARBA00001974"/>
    </source>
</evidence>
<feature type="binding site" evidence="5">
    <location>
        <position position="122"/>
    </location>
    <ligand>
        <name>FAD</name>
        <dbReference type="ChEBI" id="CHEBI:57692"/>
    </ligand>
</feature>
<evidence type="ECO:0000256" key="4">
    <source>
        <dbReference type="ARBA" id="ARBA00022827"/>
    </source>
</evidence>
<evidence type="ECO:0000256" key="2">
    <source>
        <dbReference type="ARBA" id="ARBA00010790"/>
    </source>
</evidence>
<dbReference type="InterPro" id="IPR007867">
    <property type="entry name" value="GMC_OxRtase_C"/>
</dbReference>
<feature type="domain" description="Glucose-methanol-choline oxidoreductase N-terminal" evidence="6">
    <location>
        <begin position="40"/>
        <end position="341"/>
    </location>
</feature>
<dbReference type="GO" id="GO:0050660">
    <property type="term" value="F:flavin adenine dinucleotide binding"/>
    <property type="evidence" value="ECO:0007669"/>
    <property type="project" value="InterPro"/>
</dbReference>
<dbReference type="Gene3D" id="3.30.560.10">
    <property type="entry name" value="Glucose Oxidase, domain 3"/>
    <property type="match status" value="1"/>
</dbReference>
<evidence type="ECO:0000259" key="6">
    <source>
        <dbReference type="Pfam" id="PF00732"/>
    </source>
</evidence>
<evidence type="ECO:0000256" key="3">
    <source>
        <dbReference type="ARBA" id="ARBA00022630"/>
    </source>
</evidence>
<dbReference type="Proteomes" id="UP000663829">
    <property type="component" value="Unassembled WGS sequence"/>
</dbReference>
<accession>A0A814AK70</accession>
<comment type="similarity">
    <text evidence="2">Belongs to the GMC oxidoreductase family.</text>
</comment>